<name>A0A1B7MN17_9AGAM</name>
<dbReference type="OrthoDB" id="2757214at2759"/>
<organism evidence="2 3">
    <name type="scientific">Rhizopogon vinicolor AM-OR11-026</name>
    <dbReference type="NCBI Taxonomy" id="1314800"/>
    <lineage>
        <taxon>Eukaryota</taxon>
        <taxon>Fungi</taxon>
        <taxon>Dikarya</taxon>
        <taxon>Basidiomycota</taxon>
        <taxon>Agaricomycotina</taxon>
        <taxon>Agaricomycetes</taxon>
        <taxon>Agaricomycetidae</taxon>
        <taxon>Boletales</taxon>
        <taxon>Suillineae</taxon>
        <taxon>Rhizopogonaceae</taxon>
        <taxon>Rhizopogon</taxon>
    </lineage>
</organism>
<protein>
    <submittedName>
        <fullName evidence="2">Uncharacterized protein</fullName>
    </submittedName>
</protein>
<keyword evidence="3" id="KW-1185">Reference proteome</keyword>
<proteinExistence type="predicted"/>
<evidence type="ECO:0000313" key="2">
    <source>
        <dbReference type="EMBL" id="OAX33979.1"/>
    </source>
</evidence>
<gene>
    <name evidence="2" type="ORF">K503DRAFT_478949</name>
</gene>
<feature type="compositionally biased region" description="Low complexity" evidence="1">
    <location>
        <begin position="43"/>
        <end position="57"/>
    </location>
</feature>
<dbReference type="InParanoid" id="A0A1B7MN17"/>
<evidence type="ECO:0000256" key="1">
    <source>
        <dbReference type="SAM" id="MobiDB-lite"/>
    </source>
</evidence>
<dbReference type="EMBL" id="KV448676">
    <property type="protein sequence ID" value="OAX33979.1"/>
    <property type="molecule type" value="Genomic_DNA"/>
</dbReference>
<dbReference type="AlphaFoldDB" id="A0A1B7MN17"/>
<reference evidence="2 3" key="1">
    <citation type="submission" date="2016-06" db="EMBL/GenBank/DDBJ databases">
        <title>Comparative genomics of the ectomycorrhizal sister species Rhizopogon vinicolor and Rhizopogon vesiculosus (Basidiomycota: Boletales) reveals a divergence of the mating type B locus.</title>
        <authorList>
            <consortium name="DOE Joint Genome Institute"/>
            <person name="Mujic A.B."/>
            <person name="Kuo A."/>
            <person name="Tritt A."/>
            <person name="Lipzen A."/>
            <person name="Chen C."/>
            <person name="Johnson J."/>
            <person name="Sharma A."/>
            <person name="Barry K."/>
            <person name="Grigoriev I.V."/>
            <person name="Spatafora J.W."/>
        </authorList>
    </citation>
    <scope>NUCLEOTIDE SEQUENCE [LARGE SCALE GENOMIC DNA]</scope>
    <source>
        <strain evidence="2 3">AM-OR11-026</strain>
    </source>
</reference>
<sequence length="248" mass="27366">MERHSQRLNQVLAVSSRALTNSHHSLVTVHRYSSFSPVRLDSSGESSLPMMSSLSPERTQSLNTSSIGTARLLNDSVSEATALYSREDDAGTLIPPDDAPRGRLPPAYNLSWVSRNSPGRHAASLMINHHQTKTFRLCTAIPHAQQEEVSQRFRKRKEIPANVLYCSSFHTFSNVVCTGILSRVVDLITDGNYIILYYQLSISVATKCTNGPRSFGLRSPGSNCKIPTLSATLSCLYTVSSFTFIDIE</sequence>
<accession>A0A1B7MN17</accession>
<evidence type="ECO:0000313" key="3">
    <source>
        <dbReference type="Proteomes" id="UP000092154"/>
    </source>
</evidence>
<feature type="region of interest" description="Disordered" evidence="1">
    <location>
        <begin position="41"/>
        <end position="61"/>
    </location>
</feature>
<dbReference type="Proteomes" id="UP000092154">
    <property type="component" value="Unassembled WGS sequence"/>
</dbReference>